<protein>
    <submittedName>
        <fullName evidence="9">ABC transporter permease</fullName>
    </submittedName>
</protein>
<evidence type="ECO:0000256" key="3">
    <source>
        <dbReference type="ARBA" id="ARBA00022692"/>
    </source>
</evidence>
<evidence type="ECO:0000259" key="7">
    <source>
        <dbReference type="Pfam" id="PF02687"/>
    </source>
</evidence>
<dbReference type="Pfam" id="PF12704">
    <property type="entry name" value="MacB_PCD"/>
    <property type="match status" value="2"/>
</dbReference>
<evidence type="ECO:0000256" key="1">
    <source>
        <dbReference type="ARBA" id="ARBA00004651"/>
    </source>
</evidence>
<dbReference type="GO" id="GO:0005886">
    <property type="term" value="C:plasma membrane"/>
    <property type="evidence" value="ECO:0007669"/>
    <property type="project" value="UniProtKB-SubCell"/>
</dbReference>
<reference evidence="9" key="1">
    <citation type="submission" date="2020-10" db="EMBL/GenBank/DDBJ databases">
        <authorList>
            <person name="Gilroy R."/>
        </authorList>
    </citation>
    <scope>NUCLEOTIDE SEQUENCE</scope>
    <source>
        <strain evidence="9">D5-748</strain>
    </source>
</reference>
<evidence type="ECO:0000256" key="2">
    <source>
        <dbReference type="ARBA" id="ARBA00022475"/>
    </source>
</evidence>
<dbReference type="PANTHER" id="PTHR30572">
    <property type="entry name" value="MEMBRANE COMPONENT OF TRANSPORTER-RELATED"/>
    <property type="match status" value="1"/>
</dbReference>
<sequence length="781" mass="86992">MIRNFLNVIRHFKAAFILNLLGLAVAFTAFMMIMMQVNHDMTFDTCYDNAQSIFRLDVKMDGNGQAIVSRPLARLFIGSSPEIEAGCIAEARSGTNFWHIETSDGRTGYSERYWDVSAEILKVFSFRMIEGDLNSLDAPGSAVIPESMARRMFGNSPATGQILHATVEGDIDRTVTGVYKDFPENASLQNIVYTSKNPKENYDNWGNWNYYCFVRLSDPASAGRIIEDFKENNRTIFGEDFSWEEDGFDLVLDPLPDLHFKSAGHFDGLPKANRSTVYALISIAFIILLIAGINFTNFSTALTPMRIKGINTRKVLGSTDSEIRTGLVGEIVTVSVTAYALSLLILYLAGMTPLASLLDCSMALAEHPGIIAAGACASVVLGILSSLWPAFYMTSVPPAMALKGSFGLSPAGKRMRNVLVGIQFTASFALIIAASFMYLQNRFMLKTPLGFEKDQVIVTEINDKILNSRDAFTEDLKKIAGVENVAFSQFTIAEGDYYMTWGRDYKGENISFTCIPVSHTFLDVMGIEVTEGRNFRNEDETGADGCYIFNETAREQYSMQAGETINGDEIIGFIPDINFASLRQGMSPMAFYMYGNWHWGGMFRTAYIRVAAGTDMKAARPEIEKTLDRFDPEYPFSVRFYDSILEGTYQKEQRTGSLITLFSLVAIFISIVGVFSLVVFDCQYRRKETAVRKVLGATGTEVTGVFCRTYFVLLCICFAIGAPVAWDAVERWAEGFAYRSPLHWWVFPAAFAAVTAVTILTVVWQSWKTANENPVNNLRSE</sequence>
<evidence type="ECO:0000313" key="10">
    <source>
        <dbReference type="Proteomes" id="UP000823619"/>
    </source>
</evidence>
<dbReference type="InterPro" id="IPR003838">
    <property type="entry name" value="ABC3_permease_C"/>
</dbReference>
<feature type="transmembrane region" description="Helical" evidence="6">
    <location>
        <begin position="418"/>
        <end position="439"/>
    </location>
</feature>
<evidence type="ECO:0000256" key="5">
    <source>
        <dbReference type="ARBA" id="ARBA00023136"/>
    </source>
</evidence>
<keyword evidence="2" id="KW-1003">Cell membrane</keyword>
<gene>
    <name evidence="9" type="ORF">IAC23_07130</name>
</gene>
<dbReference type="AlphaFoldDB" id="A0A9D9EI71"/>
<keyword evidence="5 6" id="KW-0472">Membrane</keyword>
<accession>A0A9D9EI71</accession>
<name>A0A9D9EI71_9BACT</name>
<proteinExistence type="predicted"/>
<feature type="transmembrane region" description="Helical" evidence="6">
    <location>
        <begin position="277"/>
        <end position="302"/>
    </location>
</feature>
<dbReference type="EMBL" id="JADIMO010000093">
    <property type="protein sequence ID" value="MBO8445449.1"/>
    <property type="molecule type" value="Genomic_DNA"/>
</dbReference>
<feature type="transmembrane region" description="Helical" evidence="6">
    <location>
        <begin position="742"/>
        <end position="764"/>
    </location>
</feature>
<evidence type="ECO:0000313" key="9">
    <source>
        <dbReference type="EMBL" id="MBO8445449.1"/>
    </source>
</evidence>
<keyword evidence="3 6" id="KW-0812">Transmembrane</keyword>
<comment type="caution">
    <text evidence="9">The sequence shown here is derived from an EMBL/GenBank/DDBJ whole genome shotgun (WGS) entry which is preliminary data.</text>
</comment>
<dbReference type="InterPro" id="IPR025857">
    <property type="entry name" value="MacB_PCD"/>
</dbReference>
<feature type="domain" description="ABC3 transporter permease C-terminal" evidence="7">
    <location>
        <begin position="282"/>
        <end position="398"/>
    </location>
</feature>
<feature type="domain" description="ABC3 transporter permease C-terminal" evidence="7">
    <location>
        <begin position="661"/>
        <end position="774"/>
    </location>
</feature>
<dbReference type="GO" id="GO:0022857">
    <property type="term" value="F:transmembrane transporter activity"/>
    <property type="evidence" value="ECO:0007669"/>
    <property type="project" value="TreeGrafter"/>
</dbReference>
<evidence type="ECO:0000256" key="6">
    <source>
        <dbReference type="SAM" id="Phobius"/>
    </source>
</evidence>
<evidence type="ECO:0000259" key="8">
    <source>
        <dbReference type="Pfam" id="PF12704"/>
    </source>
</evidence>
<reference evidence="9" key="2">
    <citation type="journal article" date="2021" name="PeerJ">
        <title>Extensive microbial diversity within the chicken gut microbiome revealed by metagenomics and culture.</title>
        <authorList>
            <person name="Gilroy R."/>
            <person name="Ravi A."/>
            <person name="Getino M."/>
            <person name="Pursley I."/>
            <person name="Horton D.L."/>
            <person name="Alikhan N.F."/>
            <person name="Baker D."/>
            <person name="Gharbi K."/>
            <person name="Hall N."/>
            <person name="Watson M."/>
            <person name="Adriaenssens E.M."/>
            <person name="Foster-Nyarko E."/>
            <person name="Jarju S."/>
            <person name="Secka A."/>
            <person name="Antonio M."/>
            <person name="Oren A."/>
            <person name="Chaudhuri R.R."/>
            <person name="La Ragione R."/>
            <person name="Hildebrand F."/>
            <person name="Pallen M.J."/>
        </authorList>
    </citation>
    <scope>NUCLEOTIDE SEQUENCE</scope>
    <source>
        <strain evidence="9">D5-748</strain>
    </source>
</reference>
<comment type="subcellular location">
    <subcellularLocation>
        <location evidence="1">Cell membrane</location>
        <topology evidence="1">Multi-pass membrane protein</topology>
    </subcellularLocation>
</comment>
<dbReference type="PANTHER" id="PTHR30572:SF18">
    <property type="entry name" value="ABC-TYPE MACROLIDE FAMILY EXPORT SYSTEM PERMEASE COMPONENT 2"/>
    <property type="match status" value="1"/>
</dbReference>
<feature type="transmembrane region" description="Helical" evidence="6">
    <location>
        <begin position="369"/>
        <end position="393"/>
    </location>
</feature>
<evidence type="ECO:0000256" key="4">
    <source>
        <dbReference type="ARBA" id="ARBA00022989"/>
    </source>
</evidence>
<feature type="transmembrane region" description="Helical" evidence="6">
    <location>
        <begin position="701"/>
        <end position="722"/>
    </location>
</feature>
<feature type="transmembrane region" description="Helical" evidence="6">
    <location>
        <begin position="658"/>
        <end position="680"/>
    </location>
</feature>
<dbReference type="Pfam" id="PF02687">
    <property type="entry name" value="FtsX"/>
    <property type="match status" value="2"/>
</dbReference>
<feature type="domain" description="MacB-like periplasmic core" evidence="8">
    <location>
        <begin position="17"/>
        <end position="230"/>
    </location>
</feature>
<organism evidence="9 10">
    <name type="scientific">Candidatus Cryptobacteroides merdavium</name>
    <dbReference type="NCBI Taxonomy" id="2840769"/>
    <lineage>
        <taxon>Bacteria</taxon>
        <taxon>Pseudomonadati</taxon>
        <taxon>Bacteroidota</taxon>
        <taxon>Bacteroidia</taxon>
        <taxon>Bacteroidales</taxon>
        <taxon>Candidatus Cryptobacteroides</taxon>
    </lineage>
</organism>
<feature type="transmembrane region" description="Helical" evidence="6">
    <location>
        <begin position="12"/>
        <end position="35"/>
    </location>
</feature>
<feature type="transmembrane region" description="Helical" evidence="6">
    <location>
        <begin position="323"/>
        <end position="349"/>
    </location>
</feature>
<dbReference type="Proteomes" id="UP000823619">
    <property type="component" value="Unassembled WGS sequence"/>
</dbReference>
<feature type="domain" description="MacB-like periplasmic core" evidence="8">
    <location>
        <begin position="468"/>
        <end position="625"/>
    </location>
</feature>
<dbReference type="InterPro" id="IPR050250">
    <property type="entry name" value="Macrolide_Exporter_MacB"/>
</dbReference>
<keyword evidence="4 6" id="KW-1133">Transmembrane helix</keyword>